<dbReference type="GO" id="GO:0016504">
    <property type="term" value="F:peptidase activator activity"/>
    <property type="evidence" value="ECO:0007669"/>
    <property type="project" value="InterPro"/>
</dbReference>
<keyword evidence="3" id="KW-1185">Reference proteome</keyword>
<dbReference type="InterPro" id="IPR032430">
    <property type="entry name" value="Blm10_mid"/>
</dbReference>
<reference evidence="2" key="1">
    <citation type="submission" date="2021-04" db="EMBL/GenBank/DDBJ databases">
        <authorList>
            <consortium name="Molecular Ecology Group"/>
        </authorList>
    </citation>
    <scope>NUCLEOTIDE SEQUENCE</scope>
</reference>
<dbReference type="Proteomes" id="UP000678393">
    <property type="component" value="Unassembled WGS sequence"/>
</dbReference>
<dbReference type="InterPro" id="IPR035309">
    <property type="entry name" value="PSME4"/>
</dbReference>
<dbReference type="GO" id="GO:0005634">
    <property type="term" value="C:nucleus"/>
    <property type="evidence" value="ECO:0007669"/>
    <property type="project" value="TreeGrafter"/>
</dbReference>
<dbReference type="OrthoDB" id="17907at2759"/>
<dbReference type="SUPFAM" id="SSF48371">
    <property type="entry name" value="ARM repeat"/>
    <property type="match status" value="1"/>
</dbReference>
<evidence type="ECO:0000259" key="1">
    <source>
        <dbReference type="Pfam" id="PF16507"/>
    </source>
</evidence>
<gene>
    <name evidence="2" type="ORF">CUNI_LOCUS21399</name>
</gene>
<evidence type="ECO:0000313" key="2">
    <source>
        <dbReference type="EMBL" id="CAG5135841.1"/>
    </source>
</evidence>
<proteinExistence type="predicted"/>
<sequence length="1081" mass="123864">MSTSTSEVFTMETNSDRTALLGFTPQKVCHYSRHLPYSQELDVESVAIFADIKANLSRSIQLRDIKVGCRHWILQLERYILIYGYKFSKTDHVHLVKLVFELLTMPLKEYALVEKFAVVLSLLLKKRSLLSREDLILPWRPLYKIVEEVNKNGGGCKVFPIKFESNIKSAVRACNPYFHEDATQEMLDEWRPWLCPFDMLVIGGLQCLELFLPTSLPPELHHKGFKLWFDEFLDLWKAFHSMPSWEGSLVNLFSRLAHDNIGYIDWTPHIPMIFTRLLRSFCLPVGAKQLIPNRNQNAYEIVNTSTWIVSMMGGPDDCVQEHITKLFKALHSFYHPSNVGRWTIRLGSFLHNLPKMFVRRLRRERYKALSWLPPIPDSHKLTDAQITEFVESLKSSLFVAMFSKFGSQEASMALRNLATLRPEIVAPPLLEKMYPAMETLIEPHRLIACMICIVSVIRPMLTSPKYYPEGPSHVLPLLKLSLPGIDANDFKKTLVTLQMVSTFVTLIPIVDCSEASFTVQGLTEHEKDLCSATAQFEDYVLSFLDRIQNLIEHSSQEGTSVGAIERQTPEQSVLEVGLASTVSAMLQQCSTPIYMSALKKIREFVFSNVFEVKVSGKLTAHLVRAAIRAKPEIGLKMFIPHLCSNILVFLQDHPGAYNEEHLDNTFLWNLIILSHAVRCDGAALLPYKTQLLEVLQSVLKLKSVFGFEVSGQFLKHFLRALTQIHPLSLKSVDEDFDKPFTEYMPIKDWGKPGDLENLNVQWHIPSSDELDLAQEIVDTVLVPELEFLHTFSSTHEISKEDLLRRLNIVAELLLGAGSYLPPWTDEQVTLKTSQVPLVKFSCHVKTDDRVLTAKGKNVRAAVHDALSHLLKCMNISREDDTRSLFHIVKIYEVIIQHYGAVKNEFDGRWKSFHVVKSALENQLVSKKRYLRALLIDRIQLQHELRILNSSVHGFTSRHQVMLNELLSLSLSRYREVRKRAQMCLHQAFRLFNYSYLTCLPQIVDHLKNKDVEQHVFKGSLYVIQSGGKTCLANKRDWQSLSKLWPAIVQAQQFEKPSILRVIEDIMNKVYKGLETFAVTIT</sequence>
<dbReference type="GO" id="GO:0010499">
    <property type="term" value="P:proteasomal ubiquitin-independent protein catabolic process"/>
    <property type="evidence" value="ECO:0007669"/>
    <property type="project" value="TreeGrafter"/>
</dbReference>
<dbReference type="GO" id="GO:0005829">
    <property type="term" value="C:cytosol"/>
    <property type="evidence" value="ECO:0007669"/>
    <property type="project" value="TreeGrafter"/>
</dbReference>
<dbReference type="EMBL" id="CAJHNH020008464">
    <property type="protein sequence ID" value="CAG5135841.1"/>
    <property type="molecule type" value="Genomic_DNA"/>
</dbReference>
<comment type="caution">
    <text evidence="2">The sequence shown here is derived from an EMBL/GenBank/DDBJ whole genome shotgun (WGS) entry which is preliminary data.</text>
</comment>
<feature type="domain" description="Proteasome activator Blm10 middle HEAT repeats region" evidence="1">
    <location>
        <begin position="324"/>
        <end position="816"/>
    </location>
</feature>
<dbReference type="AlphaFoldDB" id="A0A8S4ACN0"/>
<dbReference type="PANTHER" id="PTHR32170">
    <property type="entry name" value="PROTEASOME ACTIVATOR COMPLEX SUBUNIT 4"/>
    <property type="match status" value="1"/>
</dbReference>
<evidence type="ECO:0000313" key="3">
    <source>
        <dbReference type="Proteomes" id="UP000678393"/>
    </source>
</evidence>
<name>A0A8S4ACN0_9EUPU</name>
<dbReference type="PANTHER" id="PTHR32170:SF3">
    <property type="entry name" value="PROTEASOME ACTIVATOR COMPLEX SUBUNIT 4"/>
    <property type="match status" value="1"/>
</dbReference>
<dbReference type="Pfam" id="PF16507">
    <property type="entry name" value="HEAT_PSME4_mid"/>
    <property type="match status" value="1"/>
</dbReference>
<accession>A0A8S4ACN0</accession>
<feature type="non-terminal residue" evidence="2">
    <location>
        <position position="1"/>
    </location>
</feature>
<organism evidence="2 3">
    <name type="scientific">Candidula unifasciata</name>
    <dbReference type="NCBI Taxonomy" id="100452"/>
    <lineage>
        <taxon>Eukaryota</taxon>
        <taxon>Metazoa</taxon>
        <taxon>Spiralia</taxon>
        <taxon>Lophotrochozoa</taxon>
        <taxon>Mollusca</taxon>
        <taxon>Gastropoda</taxon>
        <taxon>Heterobranchia</taxon>
        <taxon>Euthyneura</taxon>
        <taxon>Panpulmonata</taxon>
        <taxon>Eupulmonata</taxon>
        <taxon>Stylommatophora</taxon>
        <taxon>Helicina</taxon>
        <taxon>Helicoidea</taxon>
        <taxon>Geomitridae</taxon>
        <taxon>Candidula</taxon>
    </lineage>
</organism>
<dbReference type="InterPro" id="IPR016024">
    <property type="entry name" value="ARM-type_fold"/>
</dbReference>
<dbReference type="GO" id="GO:0070628">
    <property type="term" value="F:proteasome binding"/>
    <property type="evidence" value="ECO:0007669"/>
    <property type="project" value="InterPro"/>
</dbReference>
<protein>
    <recommendedName>
        <fullName evidence="1">Proteasome activator Blm10 middle HEAT repeats region domain-containing protein</fullName>
    </recommendedName>
</protein>